<evidence type="ECO:0000256" key="3">
    <source>
        <dbReference type="ARBA" id="ARBA00022475"/>
    </source>
</evidence>
<dbReference type="KEGG" id="bbh:BN112_2795"/>
<accession>A0A0C6P7Z1</accession>
<dbReference type="OrthoDB" id="9783039at2"/>
<evidence type="ECO:0000256" key="2">
    <source>
        <dbReference type="ARBA" id="ARBA00022448"/>
    </source>
</evidence>
<dbReference type="InterPro" id="IPR017871">
    <property type="entry name" value="ABC_transporter-like_CS"/>
</dbReference>
<dbReference type="SUPFAM" id="SSF52540">
    <property type="entry name" value="P-loop containing nucleoside triphosphate hydrolases"/>
    <property type="match status" value="1"/>
</dbReference>
<dbReference type="HOGENOM" id="CLU_000604_1_22_4"/>
<evidence type="ECO:0000256" key="1">
    <source>
        <dbReference type="ARBA" id="ARBA00005417"/>
    </source>
</evidence>
<proteinExistence type="inferred from homology"/>
<dbReference type="InterPro" id="IPR050166">
    <property type="entry name" value="ABC_transporter_ATP-bind"/>
</dbReference>
<dbReference type="AlphaFoldDB" id="A0A0C6P7Z1"/>
<dbReference type="SMART" id="SM00382">
    <property type="entry name" value="AAA"/>
    <property type="match status" value="1"/>
</dbReference>
<dbReference type="CDD" id="cd03293">
    <property type="entry name" value="ABC_NrtD_SsuB_transporters"/>
    <property type="match status" value="1"/>
</dbReference>
<gene>
    <name evidence="7" type="ORF">BN112_2795</name>
</gene>
<evidence type="ECO:0000313" key="7">
    <source>
        <dbReference type="EMBL" id="CCJ54712.1"/>
    </source>
</evidence>
<evidence type="ECO:0000256" key="4">
    <source>
        <dbReference type="ARBA" id="ARBA00022741"/>
    </source>
</evidence>
<dbReference type="InterPro" id="IPR003439">
    <property type="entry name" value="ABC_transporter-like_ATP-bd"/>
</dbReference>
<dbReference type="PROSITE" id="PS50893">
    <property type="entry name" value="ABC_TRANSPORTER_2"/>
    <property type="match status" value="1"/>
</dbReference>
<protein>
    <submittedName>
        <fullName evidence="7">ABC transporter ATP-binding protein</fullName>
    </submittedName>
</protein>
<dbReference type="EMBL" id="HE965806">
    <property type="protein sequence ID" value="CCJ54712.1"/>
    <property type="molecule type" value="Genomic_DNA"/>
</dbReference>
<feature type="domain" description="ABC transporter" evidence="6">
    <location>
        <begin position="13"/>
        <end position="244"/>
    </location>
</feature>
<dbReference type="Pfam" id="PF00005">
    <property type="entry name" value="ABC_tran"/>
    <property type="match status" value="1"/>
</dbReference>
<evidence type="ECO:0000259" key="6">
    <source>
        <dbReference type="PROSITE" id="PS50893"/>
    </source>
</evidence>
<evidence type="ECO:0000256" key="5">
    <source>
        <dbReference type="ARBA" id="ARBA00022840"/>
    </source>
</evidence>
<organism evidence="7 8">
    <name type="scientific">Bordetella bronchiseptica 253</name>
    <dbReference type="NCBI Taxonomy" id="568707"/>
    <lineage>
        <taxon>Bacteria</taxon>
        <taxon>Pseudomonadati</taxon>
        <taxon>Pseudomonadota</taxon>
        <taxon>Betaproteobacteria</taxon>
        <taxon>Burkholderiales</taxon>
        <taxon>Alcaligenaceae</taxon>
        <taxon>Bordetella</taxon>
    </lineage>
</organism>
<reference evidence="7 8" key="1">
    <citation type="journal article" date="2012" name="BMC Genomics">
        <title>Comparative genomics of the classical Bordetella subspecies: the evolution and exchange of virulence-associated diversity amongst closely related pathogens.</title>
        <authorList>
            <person name="Park J."/>
            <person name="Zhang Y."/>
            <person name="Buboltz A.M."/>
            <person name="Zhang X."/>
            <person name="Schuster S.C."/>
            <person name="Ahuja U."/>
            <person name="Liu M."/>
            <person name="Miller J.F."/>
            <person name="Sebaihia M."/>
            <person name="Bentley S.D."/>
            <person name="Parkhill J."/>
            <person name="Harvill E.T."/>
        </authorList>
    </citation>
    <scope>NUCLEOTIDE SEQUENCE [LARGE SCALE GENOMIC DNA]</scope>
    <source>
        <strain evidence="7 8">253</strain>
    </source>
</reference>
<dbReference type="InterPro" id="IPR003593">
    <property type="entry name" value="AAA+_ATPase"/>
</dbReference>
<dbReference type="InterPro" id="IPR027417">
    <property type="entry name" value="P-loop_NTPase"/>
</dbReference>
<keyword evidence="2" id="KW-0813">Transport</keyword>
<evidence type="ECO:0000313" key="8">
    <source>
        <dbReference type="Proteomes" id="UP000007564"/>
    </source>
</evidence>
<keyword evidence="3" id="KW-1003">Cell membrane</keyword>
<keyword evidence="3" id="KW-0472">Membrane</keyword>
<dbReference type="PROSITE" id="PS00211">
    <property type="entry name" value="ABC_TRANSPORTER_1"/>
    <property type="match status" value="1"/>
</dbReference>
<comment type="similarity">
    <text evidence="1">Belongs to the ABC transporter superfamily.</text>
</comment>
<dbReference type="PANTHER" id="PTHR42788:SF13">
    <property type="entry name" value="ALIPHATIC SULFONATES IMPORT ATP-BINDING PROTEIN SSUB"/>
    <property type="match status" value="1"/>
</dbReference>
<dbReference type="PANTHER" id="PTHR42788">
    <property type="entry name" value="TAURINE IMPORT ATP-BINDING PROTEIN-RELATED"/>
    <property type="match status" value="1"/>
</dbReference>
<dbReference type="RefSeq" id="WP_015064578.1">
    <property type="nucleotide sequence ID" value="NC_019382.1"/>
</dbReference>
<dbReference type="Proteomes" id="UP000007564">
    <property type="component" value="Chromosome"/>
</dbReference>
<keyword evidence="5 7" id="KW-0067">ATP-binding</keyword>
<dbReference type="GO" id="GO:0005524">
    <property type="term" value="F:ATP binding"/>
    <property type="evidence" value="ECO:0007669"/>
    <property type="project" value="UniProtKB-KW"/>
</dbReference>
<dbReference type="Gene3D" id="3.40.50.300">
    <property type="entry name" value="P-loop containing nucleotide triphosphate hydrolases"/>
    <property type="match status" value="1"/>
</dbReference>
<sequence length="271" mass="29859">MTEQSGGPSVPQLQIDALSVTYETRRGSLLAVDNMTMSVGRKEFVAVLGPSGCGKSTLLKIVSGLLRPSGGQALLDGSRIEGPRRDVGIVFQQPVLLPWKTVVENVLVPIRALRLNENEHRGIALDLLRLVGLEKFADHYPRELSGGMQQRVGIARGLVHNPRLLLMDEPFAALDAMTREQMSEELQSIWMETDKAVLFITHSIHEAVFLADRVIVLSERPAKVIDDVVIDLPRPRQSNIASNPRFGELCAHLKSHFTTAANRTESPVANH</sequence>
<dbReference type="GO" id="GO:0016887">
    <property type="term" value="F:ATP hydrolysis activity"/>
    <property type="evidence" value="ECO:0007669"/>
    <property type="project" value="InterPro"/>
</dbReference>
<name>A0A0C6P7Z1_BORBO</name>
<keyword evidence="4" id="KW-0547">Nucleotide-binding</keyword>